<dbReference type="EMBL" id="FQ790282">
    <property type="protein sequence ID" value="CCD46423.1"/>
    <property type="molecule type" value="Genomic_DNA"/>
</dbReference>
<organism evidence="1 2">
    <name type="scientific">Botryotinia fuckeliana (strain T4)</name>
    <name type="common">Noble rot fungus</name>
    <name type="synonym">Botrytis cinerea</name>
    <dbReference type="NCBI Taxonomy" id="999810"/>
    <lineage>
        <taxon>Eukaryota</taxon>
        <taxon>Fungi</taxon>
        <taxon>Dikarya</taxon>
        <taxon>Ascomycota</taxon>
        <taxon>Pezizomycotina</taxon>
        <taxon>Leotiomycetes</taxon>
        <taxon>Helotiales</taxon>
        <taxon>Sclerotiniaceae</taxon>
        <taxon>Botrytis</taxon>
    </lineage>
</organism>
<gene>
    <name evidence="1" type="ORF">BofuT4_uP040340.1</name>
</gene>
<name>G2Y183_BOTF4</name>
<dbReference type="AlphaFoldDB" id="G2Y183"/>
<dbReference type="Proteomes" id="UP000008177">
    <property type="component" value="Unplaced contigs"/>
</dbReference>
<dbReference type="HOGENOM" id="CLU_3335464_0_0_1"/>
<proteinExistence type="predicted"/>
<dbReference type="InParanoid" id="G2Y183"/>
<sequence length="38" mass="4253">MSHCPCMEYFGSKPVGDKRPGQTLSQLRGLTTGVYEFM</sequence>
<protein>
    <submittedName>
        <fullName evidence="1">Uncharacterized protein</fullName>
    </submittedName>
</protein>
<accession>G2Y183</accession>
<reference evidence="2" key="1">
    <citation type="journal article" date="2011" name="PLoS Genet.">
        <title>Genomic analysis of the necrotrophic fungal pathogens Sclerotinia sclerotiorum and Botrytis cinerea.</title>
        <authorList>
            <person name="Amselem J."/>
            <person name="Cuomo C.A."/>
            <person name="van Kan J.A."/>
            <person name="Viaud M."/>
            <person name="Benito E.P."/>
            <person name="Couloux A."/>
            <person name="Coutinho P.M."/>
            <person name="de Vries R.P."/>
            <person name="Dyer P.S."/>
            <person name="Fillinger S."/>
            <person name="Fournier E."/>
            <person name="Gout L."/>
            <person name="Hahn M."/>
            <person name="Kohn L."/>
            <person name="Lapalu N."/>
            <person name="Plummer K.M."/>
            <person name="Pradier J.M."/>
            <person name="Quevillon E."/>
            <person name="Sharon A."/>
            <person name="Simon A."/>
            <person name="ten Have A."/>
            <person name="Tudzynski B."/>
            <person name="Tudzynski P."/>
            <person name="Wincker P."/>
            <person name="Andrew M."/>
            <person name="Anthouard V."/>
            <person name="Beever R.E."/>
            <person name="Beffa R."/>
            <person name="Benoit I."/>
            <person name="Bouzid O."/>
            <person name="Brault B."/>
            <person name="Chen Z."/>
            <person name="Choquer M."/>
            <person name="Collemare J."/>
            <person name="Cotton P."/>
            <person name="Danchin E.G."/>
            <person name="Da Silva C."/>
            <person name="Gautier A."/>
            <person name="Giraud C."/>
            <person name="Giraud T."/>
            <person name="Gonzalez C."/>
            <person name="Grossetete S."/>
            <person name="Guldener U."/>
            <person name="Henrissat B."/>
            <person name="Howlett B.J."/>
            <person name="Kodira C."/>
            <person name="Kretschmer M."/>
            <person name="Lappartient A."/>
            <person name="Leroch M."/>
            <person name="Levis C."/>
            <person name="Mauceli E."/>
            <person name="Neuveglise C."/>
            <person name="Oeser B."/>
            <person name="Pearson M."/>
            <person name="Poulain J."/>
            <person name="Poussereau N."/>
            <person name="Quesneville H."/>
            <person name="Rascle C."/>
            <person name="Schumacher J."/>
            <person name="Segurens B."/>
            <person name="Sexton A."/>
            <person name="Silva E."/>
            <person name="Sirven C."/>
            <person name="Soanes D.M."/>
            <person name="Talbot N.J."/>
            <person name="Templeton M."/>
            <person name="Yandava C."/>
            <person name="Yarden O."/>
            <person name="Zeng Q."/>
            <person name="Rollins J.A."/>
            <person name="Lebrun M.H."/>
            <person name="Dickman M."/>
        </authorList>
    </citation>
    <scope>NUCLEOTIDE SEQUENCE [LARGE SCALE GENOMIC DNA]</scope>
    <source>
        <strain evidence="2">T4</strain>
    </source>
</reference>
<evidence type="ECO:0000313" key="2">
    <source>
        <dbReference type="Proteomes" id="UP000008177"/>
    </source>
</evidence>
<evidence type="ECO:0000313" key="1">
    <source>
        <dbReference type="EMBL" id="CCD46423.1"/>
    </source>
</evidence>